<dbReference type="Proteomes" id="UP000438429">
    <property type="component" value="Unassembled WGS sequence"/>
</dbReference>
<gene>
    <name evidence="1" type="ORF">F2P81_022649</name>
</gene>
<protein>
    <submittedName>
        <fullName evidence="1">Uncharacterized protein</fullName>
    </submittedName>
</protein>
<evidence type="ECO:0000313" key="1">
    <source>
        <dbReference type="EMBL" id="KAF0025768.1"/>
    </source>
</evidence>
<reference evidence="1 2" key="1">
    <citation type="submission" date="2019-06" db="EMBL/GenBank/DDBJ databases">
        <title>Draft genomes of female and male turbot (Scophthalmus maximus).</title>
        <authorList>
            <person name="Xu H."/>
            <person name="Xu X.-W."/>
            <person name="Shao C."/>
            <person name="Chen S."/>
        </authorList>
    </citation>
    <scope>NUCLEOTIDE SEQUENCE [LARGE SCALE GENOMIC DNA]</scope>
    <source>
        <strain evidence="1">Ysfricsl-2016a</strain>
        <tissue evidence="1">Blood</tissue>
    </source>
</reference>
<sequence length="133" mass="15474">MATGKKNDHEKGDKHESSWCSDIKREILSVDNHHSQYKYVHFGVPQSSILGPQLFYFGARLGHERTRISRSVKSPVVFADYIRRVALLDVESIFWVYSWSKQRRVELYRIPHAAGNWVVLPPQATPLSSRYLF</sequence>
<organism evidence="1 2">
    <name type="scientific">Scophthalmus maximus</name>
    <name type="common">Turbot</name>
    <name type="synonym">Psetta maxima</name>
    <dbReference type="NCBI Taxonomy" id="52904"/>
    <lineage>
        <taxon>Eukaryota</taxon>
        <taxon>Metazoa</taxon>
        <taxon>Chordata</taxon>
        <taxon>Craniata</taxon>
        <taxon>Vertebrata</taxon>
        <taxon>Euteleostomi</taxon>
        <taxon>Actinopterygii</taxon>
        <taxon>Neopterygii</taxon>
        <taxon>Teleostei</taxon>
        <taxon>Neoteleostei</taxon>
        <taxon>Acanthomorphata</taxon>
        <taxon>Carangaria</taxon>
        <taxon>Pleuronectiformes</taxon>
        <taxon>Pleuronectoidei</taxon>
        <taxon>Scophthalmidae</taxon>
        <taxon>Scophthalmus</taxon>
    </lineage>
</organism>
<evidence type="ECO:0000313" key="2">
    <source>
        <dbReference type="Proteomes" id="UP000438429"/>
    </source>
</evidence>
<dbReference type="AlphaFoldDB" id="A0A6A4S0V9"/>
<accession>A0A6A4S0V9</accession>
<name>A0A6A4S0V9_SCOMX</name>
<comment type="caution">
    <text evidence="1">The sequence shown here is derived from an EMBL/GenBank/DDBJ whole genome shotgun (WGS) entry which is preliminary data.</text>
</comment>
<dbReference type="EMBL" id="VEVO01000020">
    <property type="protein sequence ID" value="KAF0025768.1"/>
    <property type="molecule type" value="Genomic_DNA"/>
</dbReference>
<proteinExistence type="predicted"/>